<dbReference type="Proteomes" id="UP001148614">
    <property type="component" value="Unassembled WGS sequence"/>
</dbReference>
<organism evidence="3 4">
    <name type="scientific">Xylaria arbuscula</name>
    <dbReference type="NCBI Taxonomy" id="114810"/>
    <lineage>
        <taxon>Eukaryota</taxon>
        <taxon>Fungi</taxon>
        <taxon>Dikarya</taxon>
        <taxon>Ascomycota</taxon>
        <taxon>Pezizomycotina</taxon>
        <taxon>Sordariomycetes</taxon>
        <taxon>Xylariomycetidae</taxon>
        <taxon>Xylariales</taxon>
        <taxon>Xylariaceae</taxon>
        <taxon>Xylaria</taxon>
    </lineage>
</organism>
<dbReference type="SUPFAM" id="SSF46689">
    <property type="entry name" value="Homeodomain-like"/>
    <property type="match status" value="1"/>
</dbReference>
<dbReference type="Gene3D" id="1.10.10.60">
    <property type="entry name" value="Homeodomain-like"/>
    <property type="match status" value="1"/>
</dbReference>
<dbReference type="EMBL" id="JANPWZ010001279">
    <property type="protein sequence ID" value="KAJ3567090.1"/>
    <property type="molecule type" value="Genomic_DNA"/>
</dbReference>
<dbReference type="InterPro" id="IPR009057">
    <property type="entry name" value="Homeodomain-like_sf"/>
</dbReference>
<dbReference type="CDD" id="cd00167">
    <property type="entry name" value="SANT"/>
    <property type="match status" value="1"/>
</dbReference>
<dbReference type="Pfam" id="PF13921">
    <property type="entry name" value="Myb_DNA-bind_6"/>
    <property type="match status" value="1"/>
</dbReference>
<evidence type="ECO:0000313" key="4">
    <source>
        <dbReference type="Proteomes" id="UP001148614"/>
    </source>
</evidence>
<evidence type="ECO:0000259" key="2">
    <source>
        <dbReference type="PROSITE" id="PS50090"/>
    </source>
</evidence>
<accession>A0A9W8NBL4</accession>
<comment type="caution">
    <text evidence="3">The sequence shown here is derived from an EMBL/GenBank/DDBJ whole genome shotgun (WGS) entry which is preliminary data.</text>
</comment>
<feature type="compositionally biased region" description="Pro residues" evidence="1">
    <location>
        <begin position="39"/>
        <end position="50"/>
    </location>
</feature>
<dbReference type="AlphaFoldDB" id="A0A9W8NBL4"/>
<proteinExistence type="predicted"/>
<sequence>MPVTYSTRQTAMPMNTNYYSAVPSSATAPVPMAQTYDPYPVPTQPPPMPHRPSSGAWSQQDDHNLLTARQQGLNWAQIQSTYFPTKSPNACRKRHERLLERRGADDWDARKLERLAKEYMSMRKEIWQGLAARTGDKWTVVEAKCMHNGLKNLQSASRSAARRERLEQGHSLNGYDDDSGISGIGLTPVDDLDASYSSPETTASSAHSQHSGGSGGYGMPHPYSSAAGYSSSYSSSVSSAAHGYAMHGHPHYSQDSSPYMGNGQRLPSVDMGIESIINRPSHGHNGGAPTI</sequence>
<name>A0A9W8NBL4_9PEZI</name>
<dbReference type="PROSITE" id="PS50090">
    <property type="entry name" value="MYB_LIKE"/>
    <property type="match status" value="1"/>
</dbReference>
<gene>
    <name evidence="3" type="ORF">NPX13_g6892</name>
</gene>
<evidence type="ECO:0000313" key="3">
    <source>
        <dbReference type="EMBL" id="KAJ3567090.1"/>
    </source>
</evidence>
<feature type="region of interest" description="Disordered" evidence="1">
    <location>
        <begin position="37"/>
        <end position="59"/>
    </location>
</feature>
<feature type="region of interest" description="Disordered" evidence="1">
    <location>
        <begin position="154"/>
        <end position="219"/>
    </location>
</feature>
<keyword evidence="4" id="KW-1185">Reference proteome</keyword>
<evidence type="ECO:0000256" key="1">
    <source>
        <dbReference type="SAM" id="MobiDB-lite"/>
    </source>
</evidence>
<dbReference type="VEuPathDB" id="FungiDB:F4678DRAFT_469836"/>
<dbReference type="InterPro" id="IPR001005">
    <property type="entry name" value="SANT/Myb"/>
</dbReference>
<protein>
    <recommendedName>
        <fullName evidence="2">Myb-like domain-containing protein</fullName>
    </recommendedName>
</protein>
<feature type="domain" description="Myb-like" evidence="2">
    <location>
        <begin position="55"/>
        <end position="99"/>
    </location>
</feature>
<reference evidence="3" key="1">
    <citation type="submission" date="2022-07" db="EMBL/GenBank/DDBJ databases">
        <title>Genome Sequence of Xylaria arbuscula.</title>
        <authorList>
            <person name="Buettner E."/>
        </authorList>
    </citation>
    <scope>NUCLEOTIDE SEQUENCE</scope>
    <source>
        <strain evidence="3">VT107</strain>
    </source>
</reference>